<name>A0A1X7ES13_TRICW</name>
<feature type="region of interest" description="Disordered" evidence="1">
    <location>
        <begin position="166"/>
        <end position="219"/>
    </location>
</feature>
<sequence length="710" mass="77961">MPKFLTQRGSPQDEVIRWRRAVGQYDANRAGSDAQPTRSLRHRTSDAARLPRAPSEEEIADFLAVVSEVGNPLPTGLPTTYAPRPSRLVARTALQFIALSLYVLPTLVAPGGAAELRDDFGGARGNEGPDAGSNEGENIPNEKPSSAGDAASAPLAALNTSLRTLNSTGHEFEPPGSGGAQAPAPPRLTRRRRKAHRRKYHVKHTHRPAAPGKPLLTRATESMPRRREVARDMLRDNNIDPQQKFTVIYRYPHSEKDELDVAAEDIYMEYGLNIPVLDGSVREYPKIIRDLPSLNKEFDKRVEAHIENSIRDGTQEIVRKIAERGITDGEKFAVSQVKSAKRSEDWISRSSTDGAIMRIENNAGESKFVAIVPTHPDLVIAIPENEEERLEWIQLNEHLFFGDELGHLEWGKSYVTFDYPETSLLDDILGRSGTVAESNAEDAAKKISDHIFRSTLMGKKKEAYEETEMEGYTNMHRTMMFPPYGIYEAKRQHDLGDDPEAAKQVVMVAISALPTVVGGVGSAVGRGSRITRVVIKVGKTVKTVKTVVATGGRAHNTVRKLARVVTRSAQSRVGRRLARGGVCWDAVINFEKEAGLIPASRAQALHTVTRAGQFSEFLKNARQVATPTEFAKVSSGQRIGFIGVRDGTLKHAMVSTGHGKAIGVNNGFLDAKLSPGWTEIDLTRSLRWKDGLVHSADGKVSMRLMVANPA</sequence>
<dbReference type="AlphaFoldDB" id="A0A1X7ES13"/>
<gene>
    <name evidence="2" type="ORF">SAMN06295900_106196</name>
</gene>
<feature type="compositionally biased region" description="Basic residues" evidence="1">
    <location>
        <begin position="188"/>
        <end position="207"/>
    </location>
</feature>
<dbReference type="Proteomes" id="UP000192911">
    <property type="component" value="Unassembled WGS sequence"/>
</dbReference>
<proteinExistence type="predicted"/>
<dbReference type="RefSeq" id="WP_139831161.1">
    <property type="nucleotide sequence ID" value="NZ_BSQD01000006.1"/>
</dbReference>
<dbReference type="EMBL" id="FXAH01000006">
    <property type="protein sequence ID" value="SMF38840.1"/>
    <property type="molecule type" value="Genomic_DNA"/>
</dbReference>
<evidence type="ECO:0000256" key="1">
    <source>
        <dbReference type="SAM" id="MobiDB-lite"/>
    </source>
</evidence>
<keyword evidence="3" id="KW-1185">Reference proteome</keyword>
<accession>A0A1X7ES13</accession>
<reference evidence="3" key="1">
    <citation type="submission" date="2017-04" db="EMBL/GenBank/DDBJ databases">
        <authorList>
            <person name="Varghese N."/>
            <person name="Submissions S."/>
        </authorList>
    </citation>
    <scope>NUCLEOTIDE SEQUENCE [LARGE SCALE GENOMIC DNA]</scope>
    <source>
        <strain evidence="3">Ballard 720</strain>
    </source>
</reference>
<feature type="region of interest" description="Disordered" evidence="1">
    <location>
        <begin position="119"/>
        <end position="150"/>
    </location>
</feature>
<evidence type="ECO:0000313" key="2">
    <source>
        <dbReference type="EMBL" id="SMF38840.1"/>
    </source>
</evidence>
<evidence type="ECO:0000313" key="3">
    <source>
        <dbReference type="Proteomes" id="UP000192911"/>
    </source>
</evidence>
<dbReference type="GeneID" id="95550578"/>
<protein>
    <submittedName>
        <fullName evidence="2">Uncharacterized protein</fullName>
    </submittedName>
</protein>
<dbReference type="OrthoDB" id="9182571at2"/>
<organism evidence="2 3">
    <name type="scientific">Trinickia caryophylli</name>
    <name type="common">Paraburkholderia caryophylli</name>
    <dbReference type="NCBI Taxonomy" id="28094"/>
    <lineage>
        <taxon>Bacteria</taxon>
        <taxon>Pseudomonadati</taxon>
        <taxon>Pseudomonadota</taxon>
        <taxon>Betaproteobacteria</taxon>
        <taxon>Burkholderiales</taxon>
        <taxon>Burkholderiaceae</taxon>
        <taxon>Trinickia</taxon>
    </lineage>
</organism>